<dbReference type="InterPro" id="IPR003604">
    <property type="entry name" value="Matrin/U1-like-C_Znf_C2H2"/>
</dbReference>
<dbReference type="Pfam" id="PF16835">
    <property type="entry name" value="SF3A2"/>
    <property type="match status" value="1"/>
</dbReference>
<dbReference type="InterPro" id="IPR031781">
    <property type="entry name" value="SF3A2_dom"/>
</dbReference>
<evidence type="ECO:0000256" key="3">
    <source>
        <dbReference type="ARBA" id="ARBA00022664"/>
    </source>
</evidence>
<keyword evidence="3" id="KW-0507">mRNA processing</keyword>
<dbReference type="Gene3D" id="2.60.40.2690">
    <property type="match status" value="1"/>
</dbReference>
<keyword evidence="8" id="KW-0508">mRNA splicing</keyword>
<dbReference type="GO" id="GO:0005681">
    <property type="term" value="C:spliceosomal complex"/>
    <property type="evidence" value="ECO:0007669"/>
    <property type="project" value="UniProtKB-KW"/>
</dbReference>
<dbReference type="InterPro" id="IPR052092">
    <property type="entry name" value="SF3A2"/>
</dbReference>
<dbReference type="InterPro" id="IPR036236">
    <property type="entry name" value="Znf_C2H2_sf"/>
</dbReference>
<dbReference type="GO" id="GO:0003676">
    <property type="term" value="F:nucleic acid binding"/>
    <property type="evidence" value="ECO:0007669"/>
    <property type="project" value="InterPro"/>
</dbReference>
<keyword evidence="4" id="KW-0479">Metal-binding</keyword>
<name>A0A1D6JX34_MAIZE</name>
<dbReference type="AlphaFoldDB" id="A0A1D6JX34"/>
<keyword evidence="9" id="KW-0539">Nucleus</keyword>
<evidence type="ECO:0000256" key="9">
    <source>
        <dbReference type="ARBA" id="ARBA00023242"/>
    </source>
</evidence>
<evidence type="ECO:0000256" key="8">
    <source>
        <dbReference type="ARBA" id="ARBA00023187"/>
    </source>
</evidence>
<dbReference type="ExpressionAtlas" id="A0A1D6JX34">
    <property type="expression patterns" value="baseline and differential"/>
</dbReference>
<dbReference type="Gene3D" id="3.30.160.60">
    <property type="entry name" value="Classic Zinc Finger"/>
    <property type="match status" value="1"/>
</dbReference>
<keyword evidence="6" id="KW-0863">Zinc-finger</keyword>
<evidence type="ECO:0000256" key="7">
    <source>
        <dbReference type="ARBA" id="ARBA00022833"/>
    </source>
</evidence>
<proteinExistence type="inferred from homology"/>
<dbReference type="GO" id="GO:0008380">
    <property type="term" value="P:RNA splicing"/>
    <property type="evidence" value="ECO:0007669"/>
    <property type="project" value="UniProtKB-KW"/>
</dbReference>
<organism evidence="11">
    <name type="scientific">Zea mays</name>
    <name type="common">Maize</name>
    <dbReference type="NCBI Taxonomy" id="4577"/>
    <lineage>
        <taxon>Eukaryota</taxon>
        <taxon>Viridiplantae</taxon>
        <taxon>Streptophyta</taxon>
        <taxon>Embryophyta</taxon>
        <taxon>Tracheophyta</taxon>
        <taxon>Spermatophyta</taxon>
        <taxon>Magnoliopsida</taxon>
        <taxon>Liliopsida</taxon>
        <taxon>Poales</taxon>
        <taxon>Poaceae</taxon>
        <taxon>PACMAD clade</taxon>
        <taxon>Panicoideae</taxon>
        <taxon>Andropogonodae</taxon>
        <taxon>Andropogoneae</taxon>
        <taxon>Tripsacinae</taxon>
        <taxon>Zea</taxon>
    </lineage>
</organism>
<accession>A0A1D6JX34</accession>
<sequence length="289" mass="33405">MDREWGSKPGSGGAASAQNEAIDRRERLRRLALETIDLAKDPYFMRNHLGSYECKLCLTLHNNEGNYLAHTQGKRHQTNLAKRAAREAKDAPAQPQPNKRKLAPRKSVKIGRPGYKVTKQYDPETKQHSFLFEIGYPEIEDNCKPRHRFMSSYEQSKVGIRGINTYFLLQTPMKSLHSRYQVQRLTNQRANSSLTGILTRRNTCCNCTSSQGRQKVVNHHQLLLELCLMGLGLLVLHQGHRGKLPHHPRHKFHRPLLHLWECPLGFLHHLLGLFNLRHLQHEWQMVCGQ</sequence>
<keyword evidence="7" id="KW-0862">Zinc</keyword>
<evidence type="ECO:0000256" key="5">
    <source>
        <dbReference type="ARBA" id="ARBA00022728"/>
    </source>
</evidence>
<dbReference type="PANTHER" id="PTHR23205:SF0">
    <property type="entry name" value="SPLICING FACTOR 3A SUBUNIT 2"/>
    <property type="match status" value="1"/>
</dbReference>
<keyword evidence="5" id="KW-0747">Spliceosome</keyword>
<dbReference type="InterPro" id="IPR013087">
    <property type="entry name" value="Znf_C2H2_type"/>
</dbReference>
<dbReference type="PROSITE" id="PS50171">
    <property type="entry name" value="ZF_MATRIN"/>
    <property type="match status" value="1"/>
</dbReference>
<comment type="subcellular location">
    <subcellularLocation>
        <location evidence="1">Nucleus</location>
    </subcellularLocation>
</comment>
<comment type="similarity">
    <text evidence="2">Belongs to the SF3A2 family.</text>
</comment>
<protein>
    <submittedName>
        <fullName evidence="11">Hydroxyproline-rich glycoprotein family protein</fullName>
    </submittedName>
</protein>
<gene>
    <name evidence="11" type="ORF">ZEAMMB73_Zm00001d028529</name>
</gene>
<evidence type="ECO:0000256" key="4">
    <source>
        <dbReference type="ARBA" id="ARBA00022723"/>
    </source>
</evidence>
<dbReference type="GO" id="GO:0006397">
    <property type="term" value="P:mRNA processing"/>
    <property type="evidence" value="ECO:0007669"/>
    <property type="project" value="UniProtKB-KW"/>
</dbReference>
<dbReference type="GO" id="GO:0008270">
    <property type="term" value="F:zinc ion binding"/>
    <property type="evidence" value="ECO:0007669"/>
    <property type="project" value="UniProtKB-KW"/>
</dbReference>
<evidence type="ECO:0000256" key="6">
    <source>
        <dbReference type="ARBA" id="ARBA00022771"/>
    </source>
</evidence>
<feature type="region of interest" description="Disordered" evidence="10">
    <location>
        <begin position="1"/>
        <end position="21"/>
    </location>
</feature>
<dbReference type="Pfam" id="PF12874">
    <property type="entry name" value="zf-met"/>
    <property type="match status" value="1"/>
</dbReference>
<evidence type="ECO:0000313" key="11">
    <source>
        <dbReference type="EMBL" id="ONL96272.1"/>
    </source>
</evidence>
<reference evidence="11" key="1">
    <citation type="submission" date="2015-12" db="EMBL/GenBank/DDBJ databases">
        <title>Update maize B73 reference genome by single molecule sequencing technologies.</title>
        <authorList>
            <consortium name="Maize Genome Sequencing Project"/>
            <person name="Ware D."/>
        </authorList>
    </citation>
    <scope>NUCLEOTIDE SEQUENCE [LARGE SCALE GENOMIC DNA]</scope>
    <source>
        <tissue evidence="11">Seedling</tissue>
    </source>
</reference>
<evidence type="ECO:0000256" key="10">
    <source>
        <dbReference type="SAM" id="MobiDB-lite"/>
    </source>
</evidence>
<evidence type="ECO:0000256" key="1">
    <source>
        <dbReference type="ARBA" id="ARBA00004123"/>
    </source>
</evidence>
<dbReference type="InterPro" id="IPR000690">
    <property type="entry name" value="Matrin/U1-C_Znf_C2H2"/>
</dbReference>
<evidence type="ECO:0000256" key="2">
    <source>
        <dbReference type="ARBA" id="ARBA00008995"/>
    </source>
</evidence>
<dbReference type="EMBL" id="CM007647">
    <property type="protein sequence ID" value="ONL96272.1"/>
    <property type="molecule type" value="Genomic_DNA"/>
</dbReference>
<feature type="compositionally biased region" description="Basic residues" evidence="10">
    <location>
        <begin position="98"/>
        <end position="107"/>
    </location>
</feature>
<feature type="region of interest" description="Disordered" evidence="10">
    <location>
        <begin position="82"/>
        <end position="107"/>
    </location>
</feature>
<dbReference type="SUPFAM" id="SSF57667">
    <property type="entry name" value="beta-beta-alpha zinc fingers"/>
    <property type="match status" value="1"/>
</dbReference>
<dbReference type="PANTHER" id="PTHR23205">
    <property type="entry name" value="SPLICING FACTOR 3A SUBUNIT 2"/>
    <property type="match status" value="1"/>
</dbReference>
<dbReference type="SMART" id="SM00451">
    <property type="entry name" value="ZnF_U1"/>
    <property type="match status" value="1"/>
</dbReference>